<accession>A0A6N7KWZ5</accession>
<organism evidence="1 2">
    <name type="scientific">Streptomyces kaniharaensis</name>
    <dbReference type="NCBI Taxonomy" id="212423"/>
    <lineage>
        <taxon>Bacteria</taxon>
        <taxon>Bacillati</taxon>
        <taxon>Actinomycetota</taxon>
        <taxon>Actinomycetes</taxon>
        <taxon>Kitasatosporales</taxon>
        <taxon>Streptomycetaceae</taxon>
        <taxon>Streptomyces</taxon>
    </lineage>
</organism>
<evidence type="ECO:0000313" key="1">
    <source>
        <dbReference type="EMBL" id="MQS14524.1"/>
    </source>
</evidence>
<keyword evidence="2" id="KW-1185">Reference proteome</keyword>
<dbReference type="AlphaFoldDB" id="A0A6N7KWZ5"/>
<evidence type="ECO:0000313" key="2">
    <source>
        <dbReference type="Proteomes" id="UP000450000"/>
    </source>
</evidence>
<dbReference type="Proteomes" id="UP000450000">
    <property type="component" value="Unassembled WGS sequence"/>
</dbReference>
<sequence>MLWAAESIYDGTWSSGPPPDEVVDFELMLATGWTWQELQNTPWYVRRYTWDLMLTRRQAEQDAQERANRRNGA</sequence>
<comment type="caution">
    <text evidence="1">The sequence shown here is derived from an EMBL/GenBank/DDBJ whole genome shotgun (WGS) entry which is preliminary data.</text>
</comment>
<protein>
    <submittedName>
        <fullName evidence="1">Uncharacterized protein</fullName>
    </submittedName>
</protein>
<reference evidence="1 2" key="1">
    <citation type="submission" date="2019-09" db="EMBL/GenBank/DDBJ databases">
        <title>Genome Sequences of Streptomyces kaniharaensis ATCC 21070.</title>
        <authorList>
            <person name="Zhu W."/>
            <person name="De Crecy-Lagard V."/>
            <person name="Richards N.G."/>
        </authorList>
    </citation>
    <scope>NUCLEOTIDE SEQUENCE [LARGE SCALE GENOMIC DNA]</scope>
    <source>
        <strain evidence="1 2">SF-557</strain>
    </source>
</reference>
<proteinExistence type="predicted"/>
<gene>
    <name evidence="1" type="ORF">F7Q99_20205</name>
</gene>
<dbReference type="RefSeq" id="WP_153463346.1">
    <property type="nucleotide sequence ID" value="NZ_WBOF01000001.1"/>
</dbReference>
<dbReference type="OrthoDB" id="4300340at2"/>
<name>A0A6N7KWZ5_9ACTN</name>
<dbReference type="EMBL" id="WBOF01000001">
    <property type="protein sequence ID" value="MQS14524.1"/>
    <property type="molecule type" value="Genomic_DNA"/>
</dbReference>